<dbReference type="InterPro" id="IPR020846">
    <property type="entry name" value="MFS_dom"/>
</dbReference>
<comment type="subcellular location">
    <subcellularLocation>
        <location evidence="1">Membrane</location>
        <topology evidence="1">Multi-pass membrane protein</topology>
    </subcellularLocation>
</comment>
<evidence type="ECO:0000256" key="8">
    <source>
        <dbReference type="SAM" id="Phobius"/>
    </source>
</evidence>
<keyword evidence="6 8" id="KW-0472">Membrane</keyword>
<keyword evidence="3 8" id="KW-0812">Transmembrane</keyword>
<dbReference type="Pfam" id="PF07690">
    <property type="entry name" value="MFS_1"/>
    <property type="match status" value="1"/>
</dbReference>
<feature type="transmembrane region" description="Helical" evidence="8">
    <location>
        <begin position="401"/>
        <end position="422"/>
    </location>
</feature>
<dbReference type="EMBL" id="JABFOF010000011">
    <property type="protein sequence ID" value="KAG2371434.1"/>
    <property type="molecule type" value="Genomic_DNA"/>
</dbReference>
<feature type="transmembrane region" description="Helical" evidence="8">
    <location>
        <begin position="533"/>
        <end position="552"/>
    </location>
</feature>
<feature type="compositionally biased region" description="Pro residues" evidence="7">
    <location>
        <begin position="611"/>
        <end position="621"/>
    </location>
</feature>
<name>A0A8T0JG10_PHAAN</name>
<keyword evidence="5" id="KW-0534">Nitrate assimilation</keyword>
<feature type="transmembrane region" description="Helical" evidence="8">
    <location>
        <begin position="158"/>
        <end position="179"/>
    </location>
</feature>
<feature type="transmembrane region" description="Helical" evidence="8">
    <location>
        <begin position="277"/>
        <end position="297"/>
    </location>
</feature>
<reference evidence="10 11" key="1">
    <citation type="submission" date="2020-05" db="EMBL/GenBank/DDBJ databases">
        <title>Vigna angularis (adzuki bean) Var. LongXiaoDou No. 4 denovo assembly.</title>
        <authorList>
            <person name="Xiang H."/>
        </authorList>
    </citation>
    <scope>NUCLEOTIDE SEQUENCE [LARGE SCALE GENOMIC DNA]</scope>
    <source>
        <tissue evidence="10">Leaf</tissue>
    </source>
</reference>
<feature type="transmembrane region" description="Helical" evidence="8">
    <location>
        <begin position="362"/>
        <end position="381"/>
    </location>
</feature>
<evidence type="ECO:0000256" key="2">
    <source>
        <dbReference type="ARBA" id="ARBA00008432"/>
    </source>
</evidence>
<organism evidence="10 11">
    <name type="scientific">Phaseolus angularis</name>
    <name type="common">Azuki bean</name>
    <name type="synonym">Vigna angularis</name>
    <dbReference type="NCBI Taxonomy" id="3914"/>
    <lineage>
        <taxon>Eukaryota</taxon>
        <taxon>Viridiplantae</taxon>
        <taxon>Streptophyta</taxon>
        <taxon>Embryophyta</taxon>
        <taxon>Tracheophyta</taxon>
        <taxon>Spermatophyta</taxon>
        <taxon>Magnoliopsida</taxon>
        <taxon>eudicotyledons</taxon>
        <taxon>Gunneridae</taxon>
        <taxon>Pentapetalae</taxon>
        <taxon>rosids</taxon>
        <taxon>fabids</taxon>
        <taxon>Fabales</taxon>
        <taxon>Fabaceae</taxon>
        <taxon>Papilionoideae</taxon>
        <taxon>50 kb inversion clade</taxon>
        <taxon>NPAAA clade</taxon>
        <taxon>indigoferoid/millettioid clade</taxon>
        <taxon>Phaseoleae</taxon>
        <taxon>Vigna</taxon>
    </lineage>
</organism>
<protein>
    <submittedName>
        <fullName evidence="10">High affinity nitrate transporter</fullName>
    </submittedName>
</protein>
<keyword evidence="4 8" id="KW-1133">Transmembrane helix</keyword>
<evidence type="ECO:0000256" key="4">
    <source>
        <dbReference type="ARBA" id="ARBA00022989"/>
    </source>
</evidence>
<dbReference type="InterPro" id="IPR011701">
    <property type="entry name" value="MFS"/>
</dbReference>
<sequence>MVCGGTSRAEGVADDDFGRPERATVGLVRWRQGLSWKGFHSPWESTCHVAYSYTVNSFLTIKPHHTPSFFFKAPTLQFLFYLFIRHCCQYQMAEIEGSPGSSMHGVTGREQTFVASVASPMVPTDTTAKFALPVDSEHKAKVFKLFSLANPHMRTFHLSWISFFTCFVSTFAAAPLVPIIRDNLNLTKSDIGNAGVASVSGSIFSRLAMGAVCDLLGPRYGCAFLIMLSAPTVFCMAFVQDASGYIAVRFLIGFSLATFVSCQYWMSTMFNSKIIGLANGTAAGWGNMGGGATQLIMPLVYELIRRAGATPFTAWRIAFFVPGWLHVIMGILVLTLGQDLPDGNLGALQKKGDVARDKFSKVLWYAITNYRTWVFALLYGYSMGVELTTDNVIAEYFYDRFNLKLHTAGIIAASFGMANLVARPFGGYVSDVAARVFGMRGRLWTLWILQTLGGVFCIWLGRANSLPIAVLAMILFSIGAQAACGATFGIIPFISRRSLGIISGLTGAGGNFGSGLTQLVFFSTSKFSTSTGLSLMGAMIVACTLPVTLVHFPQWGSMFLPPSKDVNKSTEEFYYTSEWNEEERQKGLHQSSLKFAENSRSERGKRVASAPTPPNTTPTHV</sequence>
<gene>
    <name evidence="10" type="ORF">HKW66_Vig0216080</name>
</gene>
<dbReference type="GO" id="GO:0015112">
    <property type="term" value="F:nitrate transmembrane transporter activity"/>
    <property type="evidence" value="ECO:0007669"/>
    <property type="project" value="InterPro"/>
</dbReference>
<feature type="transmembrane region" description="Helical" evidence="8">
    <location>
        <begin position="220"/>
        <end position="239"/>
    </location>
</feature>
<dbReference type="CDD" id="cd17341">
    <property type="entry name" value="MFS_NRT2_like"/>
    <property type="match status" value="1"/>
</dbReference>
<dbReference type="Proteomes" id="UP000743370">
    <property type="component" value="Unassembled WGS sequence"/>
</dbReference>
<evidence type="ECO:0000256" key="1">
    <source>
        <dbReference type="ARBA" id="ARBA00004141"/>
    </source>
</evidence>
<evidence type="ECO:0000256" key="6">
    <source>
        <dbReference type="ARBA" id="ARBA00023136"/>
    </source>
</evidence>
<comment type="caution">
    <text evidence="10">The sequence shown here is derived from an EMBL/GenBank/DDBJ whole genome shotgun (WGS) entry which is preliminary data.</text>
</comment>
<proteinExistence type="inferred from homology"/>
<accession>A0A8T0JG10</accession>
<feature type="transmembrane region" description="Helical" evidence="8">
    <location>
        <begin position="317"/>
        <end position="341"/>
    </location>
</feature>
<evidence type="ECO:0000313" key="11">
    <source>
        <dbReference type="Proteomes" id="UP000743370"/>
    </source>
</evidence>
<dbReference type="InterPro" id="IPR036259">
    <property type="entry name" value="MFS_trans_sf"/>
</dbReference>
<evidence type="ECO:0000256" key="5">
    <source>
        <dbReference type="ARBA" id="ARBA00023063"/>
    </source>
</evidence>
<feature type="domain" description="Major facilitator superfamily (MFS) profile" evidence="9">
    <location>
        <begin position="155"/>
        <end position="549"/>
    </location>
</feature>
<evidence type="ECO:0000259" key="9">
    <source>
        <dbReference type="PROSITE" id="PS50850"/>
    </source>
</evidence>
<evidence type="ECO:0000256" key="7">
    <source>
        <dbReference type="SAM" id="MobiDB-lite"/>
    </source>
</evidence>
<feature type="region of interest" description="Disordered" evidence="7">
    <location>
        <begin position="581"/>
        <end position="621"/>
    </location>
</feature>
<dbReference type="FunFam" id="1.20.1250.20:FF:000053">
    <property type="entry name" value="Nitrate transporter 2.1"/>
    <property type="match status" value="1"/>
</dbReference>
<dbReference type="PROSITE" id="PS50850">
    <property type="entry name" value="MFS"/>
    <property type="match status" value="1"/>
</dbReference>
<dbReference type="FunFam" id="1.20.1250.20:FF:000048">
    <property type="entry name" value="High affinity nitrate transporter"/>
    <property type="match status" value="1"/>
</dbReference>
<feature type="transmembrane region" description="Helical" evidence="8">
    <location>
        <begin position="468"/>
        <end position="494"/>
    </location>
</feature>
<feature type="transmembrane region" description="Helical" evidence="8">
    <location>
        <begin position="443"/>
        <end position="462"/>
    </location>
</feature>
<dbReference type="AlphaFoldDB" id="A0A8T0JG10"/>
<evidence type="ECO:0000256" key="3">
    <source>
        <dbReference type="ARBA" id="ARBA00022692"/>
    </source>
</evidence>
<dbReference type="GO" id="GO:0016020">
    <property type="term" value="C:membrane"/>
    <property type="evidence" value="ECO:0007669"/>
    <property type="project" value="UniProtKB-SubCell"/>
</dbReference>
<dbReference type="Gene3D" id="1.20.1250.20">
    <property type="entry name" value="MFS general substrate transporter like domains"/>
    <property type="match status" value="2"/>
</dbReference>
<dbReference type="PANTHER" id="PTHR23515">
    <property type="entry name" value="HIGH-AFFINITY NITRATE TRANSPORTER 2.3"/>
    <property type="match status" value="1"/>
</dbReference>
<dbReference type="InterPro" id="IPR044772">
    <property type="entry name" value="NO3_transporter"/>
</dbReference>
<feature type="transmembrane region" description="Helical" evidence="8">
    <location>
        <begin position="245"/>
        <end position="265"/>
    </location>
</feature>
<comment type="similarity">
    <text evidence="2">Belongs to the major facilitator superfamily. Nitrate/nitrite porter (TC 2.A.1.8) family.</text>
</comment>
<feature type="transmembrane region" description="Helical" evidence="8">
    <location>
        <begin position="501"/>
        <end position="521"/>
    </location>
</feature>
<dbReference type="SUPFAM" id="SSF103473">
    <property type="entry name" value="MFS general substrate transporter"/>
    <property type="match status" value="1"/>
</dbReference>
<dbReference type="GO" id="GO:0042128">
    <property type="term" value="P:nitrate assimilation"/>
    <property type="evidence" value="ECO:0007669"/>
    <property type="project" value="UniProtKB-KW"/>
</dbReference>
<evidence type="ECO:0000313" key="10">
    <source>
        <dbReference type="EMBL" id="KAG2371434.1"/>
    </source>
</evidence>